<feature type="region of interest" description="Disordered" evidence="1">
    <location>
        <begin position="47"/>
        <end position="68"/>
    </location>
</feature>
<feature type="compositionally biased region" description="Polar residues" evidence="1">
    <location>
        <begin position="57"/>
        <end position="68"/>
    </location>
</feature>
<evidence type="ECO:0000313" key="2">
    <source>
        <dbReference type="Proteomes" id="UP000887565"/>
    </source>
</evidence>
<reference evidence="3" key="1">
    <citation type="submission" date="2022-11" db="UniProtKB">
        <authorList>
            <consortium name="WormBaseParasite"/>
        </authorList>
    </citation>
    <scope>IDENTIFICATION</scope>
</reference>
<evidence type="ECO:0000313" key="3">
    <source>
        <dbReference type="WBParaSite" id="nRc.2.0.1.t23712-RA"/>
    </source>
</evidence>
<keyword evidence="2" id="KW-1185">Reference proteome</keyword>
<protein>
    <submittedName>
        <fullName evidence="3">Uncharacterized protein</fullName>
    </submittedName>
</protein>
<proteinExistence type="predicted"/>
<accession>A0A915JC26</accession>
<name>A0A915JC26_ROMCU</name>
<evidence type="ECO:0000256" key="1">
    <source>
        <dbReference type="SAM" id="MobiDB-lite"/>
    </source>
</evidence>
<dbReference type="AlphaFoldDB" id="A0A915JC26"/>
<dbReference type="Proteomes" id="UP000887565">
    <property type="component" value="Unplaced"/>
</dbReference>
<sequence length="68" mass="7731">MHTCNKTYNKSRMHRSLLSIMFNDRPELLNYNNLPAPMPNLGCLVSQWPDSSPPRTPHSSCSDGKTEI</sequence>
<organism evidence="2 3">
    <name type="scientific">Romanomermis culicivorax</name>
    <name type="common">Nematode worm</name>
    <dbReference type="NCBI Taxonomy" id="13658"/>
    <lineage>
        <taxon>Eukaryota</taxon>
        <taxon>Metazoa</taxon>
        <taxon>Ecdysozoa</taxon>
        <taxon>Nematoda</taxon>
        <taxon>Enoplea</taxon>
        <taxon>Dorylaimia</taxon>
        <taxon>Mermithida</taxon>
        <taxon>Mermithoidea</taxon>
        <taxon>Mermithidae</taxon>
        <taxon>Romanomermis</taxon>
    </lineage>
</organism>
<dbReference type="WBParaSite" id="nRc.2.0.1.t23712-RA">
    <property type="protein sequence ID" value="nRc.2.0.1.t23712-RA"/>
    <property type="gene ID" value="nRc.2.0.1.g23712"/>
</dbReference>